<protein>
    <submittedName>
        <fullName evidence="4">D-alanyl-D-alanine carboxypeptidase DacC</fullName>
        <ecNumber evidence="4">3.4.16.4</ecNumber>
    </submittedName>
</protein>
<evidence type="ECO:0000313" key="4">
    <source>
        <dbReference type="EMBL" id="CAH2717015.1"/>
    </source>
</evidence>
<reference evidence="4" key="1">
    <citation type="submission" date="2022-04" db="EMBL/GenBank/DDBJ databases">
        <authorList>
            <person name="Criscuolo A."/>
        </authorList>
    </citation>
    <scope>NUCLEOTIDE SEQUENCE</scope>
    <source>
        <strain evidence="4">CIP111895</strain>
    </source>
</reference>
<dbReference type="GO" id="GO:0009002">
    <property type="term" value="F:serine-type D-Ala-D-Ala carboxypeptidase activity"/>
    <property type="evidence" value="ECO:0007669"/>
    <property type="project" value="UniProtKB-EC"/>
</dbReference>
<dbReference type="PANTHER" id="PTHR30023:SF0">
    <property type="entry name" value="PENICILLIN-SENSITIVE CARBOXYPEPTIDASE A"/>
    <property type="match status" value="1"/>
</dbReference>
<dbReference type="InterPro" id="IPR012338">
    <property type="entry name" value="Beta-lactam/transpept-like"/>
</dbReference>
<dbReference type="Pfam" id="PF02113">
    <property type="entry name" value="Peptidase_S13"/>
    <property type="match status" value="1"/>
</dbReference>
<keyword evidence="5" id="KW-1185">Reference proteome</keyword>
<keyword evidence="3" id="KW-0732">Signal</keyword>
<keyword evidence="4" id="KW-0645">Protease</keyword>
<comment type="similarity">
    <text evidence="1">Belongs to the peptidase S13 family.</text>
</comment>
<evidence type="ECO:0000313" key="5">
    <source>
        <dbReference type="Proteomes" id="UP000838308"/>
    </source>
</evidence>
<sequence length="486" mass="53444">MNKKVLKYAILLLFVFFPSIQVNAINGHEKMIQQLNQLIKNDPDLQGAIAGVSIRTASSGEIIYQHQGDVRLRPASNMKLLTAAAALNVLGENYTFTTEVLADSAVKEKTLKGNLYLKGKGDPTLLKSDFDTFATAIKQLGIKKIKGNLVVDDSWYDDVRYSLDLPWSDETTYYGAQISALTASPSTDYDAGSVEVEVKPGNSVGNKVKVEITPKTEYVKIINHAVTVGEKGKKDITIEREHAKNTIIIEGTLPLKSKAKKEWVGVWEPTRYAAALFKQSLLEQGIRVSGKIIIGVVPNTARTLAAHQSMPLSELLVPFMKLSNNVHAEVLIKEMGRVVKGEGSWEKGLEVLETEVTKFGLNTKTMVLRDGSGISHVDLIPASQISQLLFAVQKEEWFPVYFYSLPVAGVNGKLEGGSLRNRMRNLTVQGKVKAKTGTLSTVTSLSGYVNTKSEQTLIFSILLNNMLDEEKGKKIEDKMVMVLASQ</sequence>
<evidence type="ECO:0000256" key="3">
    <source>
        <dbReference type="SAM" id="SignalP"/>
    </source>
</evidence>
<dbReference type="Gene3D" id="3.50.80.20">
    <property type="entry name" value="D-Ala-D-Ala carboxypeptidase C, peptidase S13"/>
    <property type="match status" value="1"/>
</dbReference>
<gene>
    <name evidence="4" type="primary">dacC</name>
    <name evidence="4" type="ORF">BACCIP111895_04204</name>
</gene>
<proteinExistence type="inferred from homology"/>
<keyword evidence="2 4" id="KW-0378">Hydrolase</keyword>
<feature type="signal peptide" evidence="3">
    <location>
        <begin position="1"/>
        <end position="24"/>
    </location>
</feature>
<evidence type="ECO:0000256" key="1">
    <source>
        <dbReference type="ARBA" id="ARBA00006096"/>
    </source>
</evidence>
<accession>A0ABM9EXP0</accession>
<dbReference type="EMBL" id="CALBWS010000037">
    <property type="protein sequence ID" value="CAH2717015.1"/>
    <property type="molecule type" value="Genomic_DNA"/>
</dbReference>
<dbReference type="RefSeq" id="WP_248737250.1">
    <property type="nucleotide sequence ID" value="NZ_CALBWS010000037.1"/>
</dbReference>
<feature type="chain" id="PRO_5046215686" evidence="3">
    <location>
        <begin position="25"/>
        <end position="486"/>
    </location>
</feature>
<dbReference type="Gene3D" id="3.40.710.10">
    <property type="entry name" value="DD-peptidase/beta-lactamase superfamily"/>
    <property type="match status" value="1"/>
</dbReference>
<dbReference type="PRINTS" id="PR00922">
    <property type="entry name" value="DADACBPTASE3"/>
</dbReference>
<dbReference type="EC" id="3.4.16.4" evidence="4"/>
<name>A0ABM9EXP0_9BACI</name>
<dbReference type="SUPFAM" id="SSF56601">
    <property type="entry name" value="beta-lactamase/transpeptidase-like"/>
    <property type="match status" value="1"/>
</dbReference>
<dbReference type="InterPro" id="IPR000667">
    <property type="entry name" value="Peptidase_S13"/>
</dbReference>
<organism evidence="4 5">
    <name type="scientific">Neobacillus rhizosphaerae</name>
    <dbReference type="NCBI Taxonomy" id="2880965"/>
    <lineage>
        <taxon>Bacteria</taxon>
        <taxon>Bacillati</taxon>
        <taxon>Bacillota</taxon>
        <taxon>Bacilli</taxon>
        <taxon>Bacillales</taxon>
        <taxon>Bacillaceae</taxon>
        <taxon>Neobacillus</taxon>
    </lineage>
</organism>
<dbReference type="NCBIfam" id="TIGR00666">
    <property type="entry name" value="PBP4"/>
    <property type="match status" value="1"/>
</dbReference>
<evidence type="ECO:0000256" key="2">
    <source>
        <dbReference type="ARBA" id="ARBA00022801"/>
    </source>
</evidence>
<dbReference type="Proteomes" id="UP000838308">
    <property type="component" value="Unassembled WGS sequence"/>
</dbReference>
<dbReference type="PANTHER" id="PTHR30023">
    <property type="entry name" value="D-ALANYL-D-ALANINE CARBOXYPEPTIDASE"/>
    <property type="match status" value="1"/>
</dbReference>
<keyword evidence="4" id="KW-0121">Carboxypeptidase</keyword>
<comment type="caution">
    <text evidence="4">The sequence shown here is derived from an EMBL/GenBank/DDBJ whole genome shotgun (WGS) entry which is preliminary data.</text>
</comment>